<keyword evidence="2" id="KW-0863">Zinc-finger</keyword>
<feature type="compositionally biased region" description="Pro residues" evidence="3">
    <location>
        <begin position="176"/>
        <end position="193"/>
    </location>
</feature>
<comment type="caution">
    <text evidence="5">The sequence shown here is derived from an EMBL/GenBank/DDBJ whole genome shotgun (WGS) entry which is preliminary data.</text>
</comment>
<dbReference type="AlphaFoldDB" id="A0A8H5D6B4"/>
<reference evidence="5 6" key="1">
    <citation type="journal article" date="2020" name="ISME J.">
        <title>Uncovering the hidden diversity of litter-decomposition mechanisms in mushroom-forming fungi.</title>
        <authorList>
            <person name="Floudas D."/>
            <person name="Bentzer J."/>
            <person name="Ahren D."/>
            <person name="Johansson T."/>
            <person name="Persson P."/>
            <person name="Tunlid A."/>
        </authorList>
    </citation>
    <scope>NUCLEOTIDE SEQUENCE [LARGE SCALE GENOMIC DNA]</scope>
    <source>
        <strain evidence="5 6">CBS 291.85</strain>
    </source>
</reference>
<sequence>MDPWSYDRDFVCTHRWVWKLEPGDVILSVYSYIRVTLDLDLNTEETVVRITGPLFFRKYNTPTELTDYDPSLPCADRPHIFFKLRVLDCNYNSESPKPYTFCENQPCLNQYNTQTLPETETLPIECQVVTHNQELSIIDSKTEPEQGTSTPTNTQPNPEPSSLVPPDPSSASDLLPDPPSNNPSTPPRNPSPNPSDLEEPSSPAIPSNEGPSVAPRHPNPSPSPDPSDPGKPAMSDVAPNNSNSTSKRGRKPDAFNGECDEASGEKGGDWATQRITEREEDEEDTKLKEGERRWTTLKEIKNTRMKGTDISSYNSIFDTYGEESDYGETALLDFYKAGLPRDLRKSVAGTWPKWKDFDEYRERAMDLHLEWINKREKEGRSRPFPTPRTSAGPSQGRTVANVNALMNMGPGANSSFTPLPKLTTEERDRLWKLGACFACRQPGHMSNECPTFPNNTPRTAETSAPSLSSDSPPVTVAQMSSLSTSRNVIKDISDMVNKVKGLEGEEKEQAAVYLKDIMSKLDF</sequence>
<feature type="domain" description="CCHC-type" evidence="4">
    <location>
        <begin position="436"/>
        <end position="450"/>
    </location>
</feature>
<evidence type="ECO:0000313" key="5">
    <source>
        <dbReference type="EMBL" id="KAF5354394.1"/>
    </source>
</evidence>
<feature type="compositionally biased region" description="Polar residues" evidence="3">
    <location>
        <begin position="387"/>
        <end position="396"/>
    </location>
</feature>
<keyword evidence="2" id="KW-0862">Zinc</keyword>
<feature type="region of interest" description="Disordered" evidence="3">
    <location>
        <begin position="137"/>
        <end position="287"/>
    </location>
</feature>
<feature type="compositionally biased region" description="Pro residues" evidence="3">
    <location>
        <begin position="217"/>
        <end position="229"/>
    </location>
</feature>
<evidence type="ECO:0000256" key="1">
    <source>
        <dbReference type="ARBA" id="ARBA00022664"/>
    </source>
</evidence>
<feature type="compositionally biased region" description="Polar residues" evidence="3">
    <location>
        <begin position="145"/>
        <end position="155"/>
    </location>
</feature>
<dbReference type="GO" id="GO:0008270">
    <property type="term" value="F:zinc ion binding"/>
    <property type="evidence" value="ECO:0007669"/>
    <property type="project" value="UniProtKB-KW"/>
</dbReference>
<organism evidence="5 6">
    <name type="scientific">Tetrapyrgos nigripes</name>
    <dbReference type="NCBI Taxonomy" id="182062"/>
    <lineage>
        <taxon>Eukaryota</taxon>
        <taxon>Fungi</taxon>
        <taxon>Dikarya</taxon>
        <taxon>Basidiomycota</taxon>
        <taxon>Agaricomycotina</taxon>
        <taxon>Agaricomycetes</taxon>
        <taxon>Agaricomycetidae</taxon>
        <taxon>Agaricales</taxon>
        <taxon>Marasmiineae</taxon>
        <taxon>Marasmiaceae</taxon>
        <taxon>Tetrapyrgos</taxon>
    </lineage>
</organism>
<evidence type="ECO:0000259" key="4">
    <source>
        <dbReference type="PROSITE" id="PS50158"/>
    </source>
</evidence>
<proteinExistence type="predicted"/>
<dbReference type="SMART" id="SM00343">
    <property type="entry name" value="ZnF_C2HC"/>
    <property type="match status" value="1"/>
</dbReference>
<dbReference type="InterPro" id="IPR001878">
    <property type="entry name" value="Znf_CCHC"/>
</dbReference>
<dbReference type="Proteomes" id="UP000559256">
    <property type="component" value="Unassembled WGS sequence"/>
</dbReference>
<dbReference type="InterPro" id="IPR036875">
    <property type="entry name" value="Znf_CCHC_sf"/>
</dbReference>
<dbReference type="GO" id="GO:0003676">
    <property type="term" value="F:nucleic acid binding"/>
    <property type="evidence" value="ECO:0007669"/>
    <property type="project" value="InterPro"/>
</dbReference>
<accession>A0A8H5D6B4</accession>
<keyword evidence="2" id="KW-0479">Metal-binding</keyword>
<feature type="compositionally biased region" description="Pro residues" evidence="3">
    <location>
        <begin position="157"/>
        <end position="168"/>
    </location>
</feature>
<dbReference type="Gene3D" id="4.10.60.10">
    <property type="entry name" value="Zinc finger, CCHC-type"/>
    <property type="match status" value="1"/>
</dbReference>
<evidence type="ECO:0000256" key="3">
    <source>
        <dbReference type="SAM" id="MobiDB-lite"/>
    </source>
</evidence>
<dbReference type="GO" id="GO:0006397">
    <property type="term" value="P:mRNA processing"/>
    <property type="evidence" value="ECO:0007669"/>
    <property type="project" value="UniProtKB-KW"/>
</dbReference>
<gene>
    <name evidence="5" type="ORF">D9758_010794</name>
</gene>
<keyword evidence="6" id="KW-1185">Reference proteome</keyword>
<dbReference type="PROSITE" id="PS50158">
    <property type="entry name" value="ZF_CCHC"/>
    <property type="match status" value="1"/>
</dbReference>
<protein>
    <recommendedName>
        <fullName evidence="4">CCHC-type domain-containing protein</fullName>
    </recommendedName>
</protein>
<dbReference type="SUPFAM" id="SSF57756">
    <property type="entry name" value="Retrovirus zinc finger-like domains"/>
    <property type="match status" value="1"/>
</dbReference>
<feature type="region of interest" description="Disordered" evidence="3">
    <location>
        <begin position="377"/>
        <end position="396"/>
    </location>
</feature>
<evidence type="ECO:0000256" key="2">
    <source>
        <dbReference type="PROSITE-ProRule" id="PRU00047"/>
    </source>
</evidence>
<dbReference type="EMBL" id="JAACJM010000060">
    <property type="protein sequence ID" value="KAF5354394.1"/>
    <property type="molecule type" value="Genomic_DNA"/>
</dbReference>
<evidence type="ECO:0000313" key="6">
    <source>
        <dbReference type="Proteomes" id="UP000559256"/>
    </source>
</evidence>
<name>A0A8H5D6B4_9AGAR</name>
<keyword evidence="1" id="KW-0507">mRNA processing</keyword>
<dbReference type="OrthoDB" id="515270at2759"/>
<feature type="region of interest" description="Disordered" evidence="3">
    <location>
        <begin position="453"/>
        <end position="476"/>
    </location>
</feature>
<dbReference type="Pfam" id="PF00098">
    <property type="entry name" value="zf-CCHC"/>
    <property type="match status" value="1"/>
</dbReference>